<dbReference type="Proteomes" id="UP001611383">
    <property type="component" value="Chromosome"/>
</dbReference>
<evidence type="ECO:0000313" key="1">
    <source>
        <dbReference type="EMBL" id="WNG51753.1"/>
    </source>
</evidence>
<sequence>MGPFEMLSGKHRELLACLEALAAGEGGVPPEARVEALLDALRLHMRLTERHLQPLIVRVEGHARALQEAEVLLTMHELMAELEWFPRGSLEWQVRLLALGDAALAHIRSLELQLFPRLDAALDAREEQDLVRALAATREALCLEMRRARHGFGALDHADSCSIAT</sequence>
<accession>A0ABY9X8M0</accession>
<dbReference type="EMBL" id="CP043494">
    <property type="protein sequence ID" value="WNG51753.1"/>
    <property type="molecule type" value="Genomic_DNA"/>
</dbReference>
<reference evidence="1 2" key="1">
    <citation type="submission" date="2019-08" db="EMBL/GenBank/DDBJ databases">
        <title>Archangium and Cystobacter genomes.</title>
        <authorList>
            <person name="Chen I.-C.K."/>
            <person name="Wielgoss S."/>
        </authorList>
    </citation>
    <scope>NUCLEOTIDE SEQUENCE [LARGE SCALE GENOMIC DNA]</scope>
    <source>
        <strain evidence="1 2">Cbm 6</strain>
    </source>
</reference>
<proteinExistence type="predicted"/>
<keyword evidence="2" id="KW-1185">Reference proteome</keyword>
<evidence type="ECO:0000313" key="2">
    <source>
        <dbReference type="Proteomes" id="UP001611383"/>
    </source>
</evidence>
<organism evidence="1 2">
    <name type="scientific">Archangium minus</name>
    <dbReference type="NCBI Taxonomy" id="83450"/>
    <lineage>
        <taxon>Bacteria</taxon>
        <taxon>Pseudomonadati</taxon>
        <taxon>Myxococcota</taxon>
        <taxon>Myxococcia</taxon>
        <taxon>Myxococcales</taxon>
        <taxon>Cystobacterineae</taxon>
        <taxon>Archangiaceae</taxon>
        <taxon>Archangium</taxon>
    </lineage>
</organism>
<protein>
    <submittedName>
        <fullName evidence="1">Hemerythrin domain-containing protein</fullName>
    </submittedName>
</protein>
<gene>
    <name evidence="1" type="ORF">F0U60_52350</name>
</gene>
<name>A0ABY9X8M0_9BACT</name>